<dbReference type="Proteomes" id="UP000635477">
    <property type="component" value="Unassembled WGS sequence"/>
</dbReference>
<gene>
    <name evidence="3" type="ORF">FZEAL_6780</name>
</gene>
<evidence type="ECO:0000313" key="3">
    <source>
        <dbReference type="EMBL" id="KAF4976569.1"/>
    </source>
</evidence>
<dbReference type="EMBL" id="JABEYC010000519">
    <property type="protein sequence ID" value="KAF4976569.1"/>
    <property type="molecule type" value="Genomic_DNA"/>
</dbReference>
<protein>
    <submittedName>
        <fullName evidence="3">Uncharacterized protein</fullName>
    </submittedName>
</protein>
<dbReference type="OrthoDB" id="5085439at2759"/>
<feature type="region of interest" description="Disordered" evidence="1">
    <location>
        <begin position="360"/>
        <end position="448"/>
    </location>
</feature>
<organism evidence="3 4">
    <name type="scientific">Fusarium zealandicum</name>
    <dbReference type="NCBI Taxonomy" id="1053134"/>
    <lineage>
        <taxon>Eukaryota</taxon>
        <taxon>Fungi</taxon>
        <taxon>Dikarya</taxon>
        <taxon>Ascomycota</taxon>
        <taxon>Pezizomycotina</taxon>
        <taxon>Sordariomycetes</taxon>
        <taxon>Hypocreomycetidae</taxon>
        <taxon>Hypocreales</taxon>
        <taxon>Nectriaceae</taxon>
        <taxon>Fusarium</taxon>
        <taxon>Fusarium staphyleae species complex</taxon>
    </lineage>
</organism>
<reference evidence="3" key="2">
    <citation type="submission" date="2020-05" db="EMBL/GenBank/DDBJ databases">
        <authorList>
            <person name="Kim H.-S."/>
            <person name="Proctor R.H."/>
            <person name="Brown D.W."/>
        </authorList>
    </citation>
    <scope>NUCLEOTIDE SEQUENCE</scope>
    <source>
        <strain evidence="3">NRRL 22465</strain>
    </source>
</reference>
<sequence>MVRFTSLSILALSPLVHARLDWLHARGTAQECPPCPAEGEPQGYTHTVTITEPAEPGKTVTVSDPEGSYQTVTVKDPSELYKTVTVTEHYETPQTKVVYVSQGETIYPPKETVTVTHQGQTVTVTKTENEEYTVTKQVNVYPGGPGYTDSNGYQPGPKTITLTRGHPVPSAGYPGDEGGVVTKIVDDNGEKGDYPGSVHTVTVVRDGELKTLTITNDNYNKVVKTITQQNGEEKTVTMAGNNENKDVKTITLEDGDKNKVIKTITVEDSNKHIVTKTIQDGDMYHTVIIKPEPTITTITDDNGGYITTVVEVPCTYTITAPAKYATAAMTGNDDSYKTITRTATYGGEPEVEVIVYDPETGKSNCEKDNGSPCHPGYENDKTGYGEHNGSHDGGDDETHYDSDEKAQYGENNKPHYPGGNGTHHGNDGKPHYPGDDKGQYGQPGYTKVVSNGNQTYTIAPVYTKVRTYDNGHVYTEAPSADDDSCDSVAMSTSIATVYNTLVVTVGAGSNDAPSATTTPSTEQPTSGRSFRAPKKPRSPLSMRW</sequence>
<feature type="signal peptide" evidence="2">
    <location>
        <begin position="1"/>
        <end position="18"/>
    </location>
</feature>
<feature type="chain" id="PRO_5034103756" evidence="2">
    <location>
        <begin position="19"/>
        <end position="544"/>
    </location>
</feature>
<evidence type="ECO:0000256" key="2">
    <source>
        <dbReference type="SAM" id="SignalP"/>
    </source>
</evidence>
<feature type="region of interest" description="Disordered" evidence="1">
    <location>
        <begin position="508"/>
        <end position="544"/>
    </location>
</feature>
<evidence type="ECO:0000256" key="1">
    <source>
        <dbReference type="SAM" id="MobiDB-lite"/>
    </source>
</evidence>
<name>A0A8H4UH52_9HYPO</name>
<feature type="compositionally biased region" description="Basic and acidic residues" evidence="1">
    <location>
        <begin position="424"/>
        <end position="438"/>
    </location>
</feature>
<keyword evidence="2" id="KW-0732">Signal</keyword>
<keyword evidence="4" id="KW-1185">Reference proteome</keyword>
<feature type="compositionally biased region" description="Basic and acidic residues" evidence="1">
    <location>
        <begin position="377"/>
        <end position="407"/>
    </location>
</feature>
<accession>A0A8H4UH52</accession>
<evidence type="ECO:0000313" key="4">
    <source>
        <dbReference type="Proteomes" id="UP000635477"/>
    </source>
</evidence>
<proteinExistence type="predicted"/>
<dbReference type="AlphaFoldDB" id="A0A8H4UH52"/>
<comment type="caution">
    <text evidence="3">The sequence shown here is derived from an EMBL/GenBank/DDBJ whole genome shotgun (WGS) entry which is preliminary data.</text>
</comment>
<reference evidence="3" key="1">
    <citation type="journal article" date="2020" name="BMC Genomics">
        <title>Correction to: Identification and distribution of gene clusters required for synthesis of sphingolipid metabolism inhibitors in diverse species of the filamentous fungus Fusarium.</title>
        <authorList>
            <person name="Kim H.S."/>
            <person name="Lohmar J.M."/>
            <person name="Busman M."/>
            <person name="Brown D.W."/>
            <person name="Naumann T.A."/>
            <person name="Divon H.H."/>
            <person name="Lysoe E."/>
            <person name="Uhlig S."/>
            <person name="Proctor R.H."/>
        </authorList>
    </citation>
    <scope>NUCLEOTIDE SEQUENCE</scope>
    <source>
        <strain evidence="3">NRRL 22465</strain>
    </source>
</reference>
<feature type="compositionally biased region" description="Polar residues" evidence="1">
    <location>
        <begin position="511"/>
        <end position="528"/>
    </location>
</feature>